<dbReference type="EMBL" id="JAKEVY010000003">
    <property type="protein sequence ID" value="MCF1715254.1"/>
    <property type="molecule type" value="Genomic_DNA"/>
</dbReference>
<organism evidence="2 3">
    <name type="scientific">Flavihumibacter fluminis</name>
    <dbReference type="NCBI Taxonomy" id="2909236"/>
    <lineage>
        <taxon>Bacteria</taxon>
        <taxon>Pseudomonadati</taxon>
        <taxon>Bacteroidota</taxon>
        <taxon>Chitinophagia</taxon>
        <taxon>Chitinophagales</taxon>
        <taxon>Chitinophagaceae</taxon>
        <taxon>Flavihumibacter</taxon>
    </lineage>
</organism>
<proteinExistence type="predicted"/>
<accession>A0ABS9BK90</accession>
<feature type="region of interest" description="Disordered" evidence="1">
    <location>
        <begin position="20"/>
        <end position="51"/>
    </location>
</feature>
<evidence type="ECO:0000313" key="3">
    <source>
        <dbReference type="Proteomes" id="UP001200145"/>
    </source>
</evidence>
<protein>
    <submittedName>
        <fullName evidence="2">Uncharacterized protein</fullName>
    </submittedName>
</protein>
<feature type="compositionally biased region" description="Pro residues" evidence="1">
    <location>
        <begin position="42"/>
        <end position="51"/>
    </location>
</feature>
<name>A0ABS9BK90_9BACT</name>
<comment type="caution">
    <text evidence="2">The sequence shown here is derived from an EMBL/GenBank/DDBJ whole genome shotgun (WGS) entry which is preliminary data.</text>
</comment>
<gene>
    <name evidence="2" type="ORF">L0U88_11510</name>
</gene>
<dbReference type="Proteomes" id="UP001200145">
    <property type="component" value="Unassembled WGS sequence"/>
</dbReference>
<evidence type="ECO:0000313" key="2">
    <source>
        <dbReference type="EMBL" id="MCF1715254.1"/>
    </source>
</evidence>
<sequence length="51" mass="5263">MFYILISLFLGLASSTQPVNDPILEDPGVVTTSDTGGETGHIPPPPPKGKG</sequence>
<dbReference type="RefSeq" id="WP_234866210.1">
    <property type="nucleotide sequence ID" value="NZ_JAKEVY010000003.1"/>
</dbReference>
<keyword evidence="3" id="KW-1185">Reference proteome</keyword>
<evidence type="ECO:0000256" key="1">
    <source>
        <dbReference type="SAM" id="MobiDB-lite"/>
    </source>
</evidence>
<reference evidence="2 3" key="1">
    <citation type="submission" date="2022-01" db="EMBL/GenBank/DDBJ databases">
        <title>Flavihumibacter sp. nov., isolated from sediment of a river.</title>
        <authorList>
            <person name="Liu H."/>
        </authorList>
    </citation>
    <scope>NUCLEOTIDE SEQUENCE [LARGE SCALE GENOMIC DNA]</scope>
    <source>
        <strain evidence="2 3">RY-1</strain>
    </source>
</reference>